<reference evidence="8" key="2">
    <citation type="submission" date="2015-07" db="EMBL/GenBank/DDBJ databases">
        <title>Plasmids, circular viruses and viroids from rat gut.</title>
        <authorList>
            <person name="Jorgensen T.J."/>
            <person name="Hansen M.A."/>
            <person name="Xu Z."/>
            <person name="Tabak M.A."/>
            <person name="Sorensen S.J."/>
            <person name="Hansen L.H."/>
        </authorList>
    </citation>
    <scope>NUCLEOTIDE SEQUENCE</scope>
    <source>
        <strain evidence="8">RGRH0248</strain>
    </source>
</reference>
<evidence type="ECO:0000256" key="3">
    <source>
        <dbReference type="ARBA" id="ARBA00022729"/>
    </source>
</evidence>
<name>A0A0H5PZ21_9ZZZZ</name>
<dbReference type="Pfam" id="PF01640">
    <property type="entry name" value="Peptidase_C10"/>
    <property type="match status" value="1"/>
</dbReference>
<proteinExistence type="inferred from homology"/>
<dbReference type="InterPro" id="IPR044934">
    <property type="entry name" value="Streptopain_sf"/>
</dbReference>
<accession>A0A0H5PZ21</accession>
<comment type="similarity">
    <text evidence="1">Belongs to the peptidase C10 family.</text>
</comment>
<dbReference type="NCBIfam" id="TIGR04183">
    <property type="entry name" value="Por_Secre_tail"/>
    <property type="match status" value="1"/>
</dbReference>
<dbReference type="InterPro" id="IPR026444">
    <property type="entry name" value="Secre_tail"/>
</dbReference>
<dbReference type="GO" id="GO:0006508">
    <property type="term" value="P:proteolysis"/>
    <property type="evidence" value="ECO:0007669"/>
    <property type="project" value="UniProtKB-KW"/>
</dbReference>
<dbReference type="Gene3D" id="3.90.70.50">
    <property type="entry name" value="Peptidase C10, streptopain"/>
    <property type="match status" value="2"/>
</dbReference>
<evidence type="ECO:0000259" key="6">
    <source>
        <dbReference type="Pfam" id="PF13734"/>
    </source>
</evidence>
<keyword evidence="4" id="KW-0378">Hydrolase</keyword>
<dbReference type="Pfam" id="PF13734">
    <property type="entry name" value="Inhibitor_I69"/>
    <property type="match status" value="1"/>
</dbReference>
<evidence type="ECO:0000256" key="1">
    <source>
        <dbReference type="ARBA" id="ARBA00009693"/>
    </source>
</evidence>
<evidence type="ECO:0000256" key="4">
    <source>
        <dbReference type="ARBA" id="ARBA00022801"/>
    </source>
</evidence>
<dbReference type="GO" id="GO:0008234">
    <property type="term" value="F:cysteine-type peptidase activity"/>
    <property type="evidence" value="ECO:0007669"/>
    <property type="project" value="UniProtKB-KW"/>
</dbReference>
<dbReference type="PRINTS" id="PR00797">
    <property type="entry name" value="STREPTOPAIN"/>
</dbReference>
<dbReference type="InterPro" id="IPR000200">
    <property type="entry name" value="Peptidase_C10"/>
</dbReference>
<sequence>MKKIIVFLLFCVACVPSFSQKVSRSEAEQFAIEYLTQRDGGVGKKSTLKIVDSKNFNKLSNLRNIHIVETESNGWVAVSADKRATPVLAFGEGMFLSADSMPPAMVALFEEYEAEIQFIKENIPNEEILDEWNMTYDELSVDNNNLENAKGSAIYTPGEFLLQDAVRGGENNWNQTGPTRWENGKWKYYYDYIYNKFCPEFQGNNYGGYAPTGCTATAMAQIMWYWKWPYAAYIPNSIDNNGNPSDDSSLHQYNWDRMPSEIRLFQTPLEEVDAIAGFLRDCGYAAHMEYGADGSGASQMEAKTAFEDRFRYQVKSHKYKALTLNWASKLRDEINAGRPVLYSGYNSESGHSFVVDGYDSEGPDKFHINWGHGSQATYNIWCKLDNLNPHDKVYYNSRQEALLGIQPVYDSSISIDNRMISLNPDLPVYAVCSGDMTLNTVWILSSGSLICHAGNSIRLTTGTRIYQGGYFHGSIRPFPNPYLSNTDINMLSIDYDDGELEFADKLSEQAKSQPIQIYPNPASDIVNISSPLPISNVRLINLQGKELAIFSDKSNCISLSGLDNGLYFLEITFDDGLQ</sequence>
<keyword evidence="2" id="KW-0645">Protease</keyword>
<keyword evidence="5" id="KW-0788">Thiol protease</keyword>
<feature type="domain" description="Spi protease inhibitor" evidence="6">
    <location>
        <begin position="20"/>
        <end position="116"/>
    </location>
</feature>
<protein>
    <recommendedName>
        <fullName evidence="9">Spi protease inhibitor domain-containing protein</fullName>
    </recommendedName>
</protein>
<evidence type="ECO:0000259" key="7">
    <source>
        <dbReference type="Pfam" id="PF18962"/>
    </source>
</evidence>
<keyword evidence="3" id="KW-0732">Signal</keyword>
<evidence type="ECO:0008006" key="9">
    <source>
        <dbReference type="Google" id="ProtNLM"/>
    </source>
</evidence>
<dbReference type="Pfam" id="PF18962">
    <property type="entry name" value="Por_Secre_tail"/>
    <property type="match status" value="1"/>
</dbReference>
<organism evidence="8">
    <name type="scientific">uncultured prokaryote</name>
    <dbReference type="NCBI Taxonomy" id="198431"/>
    <lineage>
        <taxon>unclassified sequences</taxon>
        <taxon>environmental samples</taxon>
    </lineage>
</organism>
<feature type="domain" description="Secretion system C-terminal sorting" evidence="7">
    <location>
        <begin position="517"/>
        <end position="574"/>
    </location>
</feature>
<dbReference type="SUPFAM" id="SSF54001">
    <property type="entry name" value="Cysteine proteinases"/>
    <property type="match status" value="1"/>
</dbReference>
<evidence type="ECO:0000256" key="2">
    <source>
        <dbReference type="ARBA" id="ARBA00022670"/>
    </source>
</evidence>
<evidence type="ECO:0000313" key="8">
    <source>
        <dbReference type="EMBL" id="CRY94414.1"/>
    </source>
</evidence>
<evidence type="ECO:0000256" key="5">
    <source>
        <dbReference type="ARBA" id="ARBA00022807"/>
    </source>
</evidence>
<reference evidence="8" key="1">
    <citation type="submission" date="2015-06" db="EMBL/GenBank/DDBJ databases">
        <authorList>
            <person name="Joergensen T."/>
        </authorList>
    </citation>
    <scope>NUCLEOTIDE SEQUENCE</scope>
    <source>
        <strain evidence="8">RGRH0248</strain>
    </source>
</reference>
<dbReference type="InterPro" id="IPR025896">
    <property type="entry name" value="Spi_Prtas-inh"/>
</dbReference>
<dbReference type="EMBL" id="LN852921">
    <property type="protein sequence ID" value="CRY94414.1"/>
    <property type="molecule type" value="Genomic_DNA"/>
</dbReference>
<dbReference type="AlphaFoldDB" id="A0A0H5PZ21"/>
<dbReference type="InterPro" id="IPR038765">
    <property type="entry name" value="Papain-like_cys_pep_sf"/>
</dbReference>